<name>A0AAD5MZ28_PARTN</name>
<reference evidence="1" key="1">
    <citation type="submission" date="2021-06" db="EMBL/GenBank/DDBJ databases">
        <title>Parelaphostrongylus tenuis whole genome reference sequence.</title>
        <authorList>
            <person name="Garwood T.J."/>
            <person name="Larsen P.A."/>
            <person name="Fountain-Jones N.M."/>
            <person name="Garbe J.R."/>
            <person name="Macchietto M.G."/>
            <person name="Kania S.A."/>
            <person name="Gerhold R.W."/>
            <person name="Richards J.E."/>
            <person name="Wolf T.M."/>
        </authorList>
    </citation>
    <scope>NUCLEOTIDE SEQUENCE</scope>
    <source>
        <strain evidence="1">MNPRO001-30</strain>
        <tissue evidence="1">Meninges</tissue>
    </source>
</reference>
<dbReference type="EMBL" id="JAHQIW010002851">
    <property type="protein sequence ID" value="KAJ1356626.1"/>
    <property type="molecule type" value="Genomic_DNA"/>
</dbReference>
<dbReference type="Proteomes" id="UP001196413">
    <property type="component" value="Unassembled WGS sequence"/>
</dbReference>
<keyword evidence="2" id="KW-1185">Reference proteome</keyword>
<evidence type="ECO:0000313" key="2">
    <source>
        <dbReference type="Proteomes" id="UP001196413"/>
    </source>
</evidence>
<sequence length="82" mass="8931">MSINCSAMVNPSLISSANPDTFLNSVLLNDLRGMLSPDQGVKQLSYILPCSEAHPCYPPIESARKQCELSLTGNSKFSNKKE</sequence>
<accession>A0AAD5MZ28</accession>
<evidence type="ECO:0000313" key="1">
    <source>
        <dbReference type="EMBL" id="KAJ1356626.1"/>
    </source>
</evidence>
<organism evidence="1 2">
    <name type="scientific">Parelaphostrongylus tenuis</name>
    <name type="common">Meningeal worm</name>
    <dbReference type="NCBI Taxonomy" id="148309"/>
    <lineage>
        <taxon>Eukaryota</taxon>
        <taxon>Metazoa</taxon>
        <taxon>Ecdysozoa</taxon>
        <taxon>Nematoda</taxon>
        <taxon>Chromadorea</taxon>
        <taxon>Rhabditida</taxon>
        <taxon>Rhabditina</taxon>
        <taxon>Rhabditomorpha</taxon>
        <taxon>Strongyloidea</taxon>
        <taxon>Metastrongylidae</taxon>
        <taxon>Parelaphostrongylus</taxon>
    </lineage>
</organism>
<comment type="caution">
    <text evidence="1">The sequence shown here is derived from an EMBL/GenBank/DDBJ whole genome shotgun (WGS) entry which is preliminary data.</text>
</comment>
<protein>
    <submittedName>
        <fullName evidence="1">Uncharacterized protein</fullName>
    </submittedName>
</protein>
<proteinExistence type="predicted"/>
<dbReference type="AlphaFoldDB" id="A0AAD5MZ28"/>
<gene>
    <name evidence="1" type="ORF">KIN20_014360</name>
</gene>